<protein>
    <submittedName>
        <fullName evidence="2">Uncharacterized protein</fullName>
    </submittedName>
</protein>
<reference evidence="2" key="1">
    <citation type="submission" date="2023-07" db="EMBL/GenBank/DDBJ databases">
        <authorList>
            <consortium name="AG Swart"/>
            <person name="Singh M."/>
            <person name="Singh A."/>
            <person name="Seah K."/>
            <person name="Emmerich C."/>
        </authorList>
    </citation>
    <scope>NUCLEOTIDE SEQUENCE</scope>
    <source>
        <strain evidence="2">DP1</strain>
    </source>
</reference>
<dbReference type="EMBL" id="CAMPGE010020325">
    <property type="protein sequence ID" value="CAI2378582.1"/>
    <property type="molecule type" value="Genomic_DNA"/>
</dbReference>
<gene>
    <name evidence="2" type="ORF">ECRASSUSDP1_LOCUS19979</name>
</gene>
<organism evidence="2 3">
    <name type="scientific">Euplotes crassus</name>
    <dbReference type="NCBI Taxonomy" id="5936"/>
    <lineage>
        <taxon>Eukaryota</taxon>
        <taxon>Sar</taxon>
        <taxon>Alveolata</taxon>
        <taxon>Ciliophora</taxon>
        <taxon>Intramacronucleata</taxon>
        <taxon>Spirotrichea</taxon>
        <taxon>Hypotrichia</taxon>
        <taxon>Euplotida</taxon>
        <taxon>Euplotidae</taxon>
        <taxon>Moneuplotes</taxon>
    </lineage>
</organism>
<name>A0AAD1XTC5_EUPCR</name>
<sequence>MGQSSSQPLRRSSCCCLRRNDREIMEQNIAQILKIQQENEVKIEEEAQRANRISKRRSLGSNPAMSSKLSNQEEIKDDESQKPRDGPQVEEILEEKNLDQRAWKEVALRKRITCEGHPRIEGF</sequence>
<dbReference type="Proteomes" id="UP001295684">
    <property type="component" value="Unassembled WGS sequence"/>
</dbReference>
<feature type="compositionally biased region" description="Polar residues" evidence="1">
    <location>
        <begin position="59"/>
        <end position="70"/>
    </location>
</feature>
<feature type="compositionally biased region" description="Basic and acidic residues" evidence="1">
    <location>
        <begin position="71"/>
        <end position="87"/>
    </location>
</feature>
<evidence type="ECO:0000313" key="3">
    <source>
        <dbReference type="Proteomes" id="UP001295684"/>
    </source>
</evidence>
<proteinExistence type="predicted"/>
<comment type="caution">
    <text evidence="2">The sequence shown here is derived from an EMBL/GenBank/DDBJ whole genome shotgun (WGS) entry which is preliminary data.</text>
</comment>
<evidence type="ECO:0000313" key="2">
    <source>
        <dbReference type="EMBL" id="CAI2378582.1"/>
    </source>
</evidence>
<feature type="region of interest" description="Disordered" evidence="1">
    <location>
        <begin position="45"/>
        <end position="95"/>
    </location>
</feature>
<dbReference type="AlphaFoldDB" id="A0AAD1XTC5"/>
<accession>A0AAD1XTC5</accession>
<evidence type="ECO:0000256" key="1">
    <source>
        <dbReference type="SAM" id="MobiDB-lite"/>
    </source>
</evidence>
<keyword evidence="3" id="KW-1185">Reference proteome</keyword>